<evidence type="ECO:0000256" key="5">
    <source>
        <dbReference type="ARBA" id="ARBA00023235"/>
    </source>
</evidence>
<dbReference type="PANTHER" id="PTHR31739:SF25">
    <property type="entry name" value="(E,E)-GERANYLLINALOOL SYNTHASE"/>
    <property type="match status" value="1"/>
</dbReference>
<evidence type="ECO:0000313" key="8">
    <source>
        <dbReference type="EMBL" id="KAL2045116.1"/>
    </source>
</evidence>
<evidence type="ECO:0000256" key="1">
    <source>
        <dbReference type="ARBA" id="ARBA00001946"/>
    </source>
</evidence>
<dbReference type="InterPro" id="IPR008930">
    <property type="entry name" value="Terpenoid_cyclase/PrenylTrfase"/>
</dbReference>
<keyword evidence="6" id="KW-0456">Lyase</keyword>
<keyword evidence="4" id="KW-0460">Magnesium</keyword>
<comment type="caution">
    <text evidence="8">The sequence shown here is derived from an EMBL/GenBank/DDBJ whole genome shotgun (WGS) entry which is preliminary data.</text>
</comment>
<dbReference type="InterPro" id="IPR050148">
    <property type="entry name" value="Terpene_synthase-like"/>
</dbReference>
<reference evidence="8 9" key="1">
    <citation type="submission" date="2024-09" db="EMBL/GenBank/DDBJ databases">
        <title>Rethinking Asexuality: The Enigmatic Case of Functional Sexual Genes in Lepraria (Stereocaulaceae).</title>
        <authorList>
            <person name="Doellman M."/>
            <person name="Sun Y."/>
            <person name="Barcenas-Pena A."/>
            <person name="Lumbsch H.T."/>
            <person name="Grewe F."/>
        </authorList>
    </citation>
    <scope>NUCLEOTIDE SEQUENCE [LARGE SCALE GENOMIC DNA]</scope>
    <source>
        <strain evidence="8 9">Grewe 0041</strain>
    </source>
</reference>
<gene>
    <name evidence="8" type="ORF">ABVK25_012221</name>
</gene>
<evidence type="ECO:0000256" key="4">
    <source>
        <dbReference type="ARBA" id="ARBA00022842"/>
    </source>
</evidence>
<evidence type="ECO:0008006" key="10">
    <source>
        <dbReference type="Google" id="ProtNLM"/>
    </source>
</evidence>
<sequence>MNSLIINEKAAALVEQLAEGCTKATGFSSFSTTVYDTAWVAMVTKNFDRETRWLFPECFKFLLANQTDEGGWKSYASEVDGILNTMAALLALKMHADAPQYQDCPLPEDIQTRISKGSTALQGMLDHWDVEACIHVGFEILVPSLLQLLRELGLSFNIPREEALMALNHKKLAKFDPRMLYQKTCTTLIHSLEAFIDRIDFDRVSHHGAGGSMMGSPASTAAYLMHSSRWDDEAERYLSMVVASIKGKEHGGVPSAFPATTFMLSWAISTLLNNIFTLEELGWVNMRTIAGFLERELENGNGLVGFAPGFLEDADDTAKILLSLNALGRPTSPNAMIAAFESEDHFKTFQIERNPSFSANCNILNALLFVSEPNKYAPQILKATVFLCDLWYNGDAKDKWNLSKQYSRMLLAQALIRLLFLWDTGALGGELEDLIRDRLPIILTQILVRTLRDLDLSQCSEASAYAVLTLTYISSLPWLSTLESQISGAIGKGKKIVHDAVIAVTQPEYLWVEKVTYSSSILSETYCLAALKAQASSHAWGEAVQSLADISIKKLTKFTHFFSQLPLFSKGPQWKLQASLIEGYLFYPQLKRMSLDIFPRKDMAKDDYLEYIPLTWTACNNNQKTPLNANFLWDMMVISMLNYQADEYMEAVIGDKFANDLTSVKQLIHHLCETTSTSNNETNTSPEPNGDKTNGTKKRPHSDCNGDEPEEPAKRNRPETNSTSENRSAATSQPVTNGSAHNLSEVSQTLSRFINHILTHQHIAHSSTHDRSTLLNELRSFLLAHITQIGDNSSFASQSSTPKSLDQTSVFHTPDRSYFNWIHTTSAVHTSCPYSFAFVACLTGSSALGSKKDCFTGAEQKYLAQAMVRHLAAMCRQYNDYGSVARDRAEENVNSVNFAEFHEGEPGRDGEAGIKEALFGIAEYERECLGLTKGRLEKLVPRKVGDVLVLFVDVTDLYGQIYVARDIASRMR</sequence>
<keyword evidence="3" id="KW-0479">Metal-binding</keyword>
<dbReference type="PANTHER" id="PTHR31739">
    <property type="entry name" value="ENT-COPALYL DIPHOSPHATE SYNTHASE, CHLOROPLASTIC"/>
    <property type="match status" value="1"/>
</dbReference>
<protein>
    <recommendedName>
        <fullName evidence="10">Ent-kaurene synthase</fullName>
    </recommendedName>
</protein>
<evidence type="ECO:0000256" key="3">
    <source>
        <dbReference type="ARBA" id="ARBA00022723"/>
    </source>
</evidence>
<evidence type="ECO:0000256" key="7">
    <source>
        <dbReference type="SAM" id="MobiDB-lite"/>
    </source>
</evidence>
<keyword evidence="9" id="KW-1185">Reference proteome</keyword>
<accession>A0ABR4AHW9</accession>
<dbReference type="PIRSF" id="PIRSF036498">
    <property type="entry name" value="Ent-kaurene_synthase_fungi"/>
    <property type="match status" value="1"/>
</dbReference>
<evidence type="ECO:0000313" key="9">
    <source>
        <dbReference type="Proteomes" id="UP001590951"/>
    </source>
</evidence>
<feature type="compositionally biased region" description="Polar residues" evidence="7">
    <location>
        <begin position="719"/>
        <end position="741"/>
    </location>
</feature>
<keyword evidence="5" id="KW-0413">Isomerase</keyword>
<proteinExistence type="inferred from homology"/>
<dbReference type="Proteomes" id="UP001590951">
    <property type="component" value="Unassembled WGS sequence"/>
</dbReference>
<evidence type="ECO:0000256" key="2">
    <source>
        <dbReference type="ARBA" id="ARBA00006333"/>
    </source>
</evidence>
<dbReference type="InterPro" id="IPR017057">
    <property type="entry name" value="Ent-kaurene_synthase_fun"/>
</dbReference>
<evidence type="ECO:0000256" key="6">
    <source>
        <dbReference type="ARBA" id="ARBA00023239"/>
    </source>
</evidence>
<dbReference type="SUPFAM" id="SSF48239">
    <property type="entry name" value="Terpenoid cyclases/Protein prenyltransferases"/>
    <property type="match status" value="1"/>
</dbReference>
<name>A0ABR4AHW9_9LECA</name>
<organism evidence="8 9">
    <name type="scientific">Lepraria finkii</name>
    <dbReference type="NCBI Taxonomy" id="1340010"/>
    <lineage>
        <taxon>Eukaryota</taxon>
        <taxon>Fungi</taxon>
        <taxon>Dikarya</taxon>
        <taxon>Ascomycota</taxon>
        <taxon>Pezizomycotina</taxon>
        <taxon>Lecanoromycetes</taxon>
        <taxon>OSLEUM clade</taxon>
        <taxon>Lecanoromycetidae</taxon>
        <taxon>Lecanorales</taxon>
        <taxon>Lecanorineae</taxon>
        <taxon>Stereocaulaceae</taxon>
        <taxon>Lepraria</taxon>
    </lineage>
</organism>
<comment type="cofactor">
    <cofactor evidence="1">
        <name>Mg(2+)</name>
        <dbReference type="ChEBI" id="CHEBI:18420"/>
    </cofactor>
</comment>
<dbReference type="Gene3D" id="1.50.10.160">
    <property type="match status" value="1"/>
</dbReference>
<feature type="compositionally biased region" description="Low complexity" evidence="7">
    <location>
        <begin position="675"/>
        <end position="688"/>
    </location>
</feature>
<comment type="similarity">
    <text evidence="2">Belongs to the terpene synthase family.</text>
</comment>
<dbReference type="EMBL" id="JBHFEH010000163">
    <property type="protein sequence ID" value="KAL2045116.1"/>
    <property type="molecule type" value="Genomic_DNA"/>
</dbReference>
<feature type="region of interest" description="Disordered" evidence="7">
    <location>
        <begin position="675"/>
        <end position="741"/>
    </location>
</feature>